<comment type="subcellular location">
    <subcellularLocation>
        <location evidence="3">Cell outer membrane</location>
        <topology evidence="3">Multi-pass membrane protein</topology>
    </subcellularLocation>
</comment>
<sequence>MTLHARRIALLIGISLPGLAQAQAPQTQTNSVASDTSGEIVVTATRSAEVLSRVPISVSAFSQETMDIKNVRSMEDIARFTPGVSFNRGSNGITIRGIAPNGGSGTTGIYIDDTPVQMRALGFNADDSRPAVFDLERVEILRGPQGTLFGAGSVGGTVRYITPQPGLKDYSVYSRAEISTIAHGGMNYEAGAAVGGPIIEDRIGFRISAYHRRDGGYVDHVDNQSGEVDDKNINYGDVDVMRGALAFKPTDDILITPSIFYQRRTGNASDTWFEGLSDPGKGQFRTSSPEYRGNKDRFYLPAINVQWDFGTTARLVSNTSWYHRDNYTGYDGTIYDLGYYQEEYKSYMEDQGLDPVFYPFLTPTGPNKDLPYYLSPSLVTNRQRSFTQEVRLQSNDSSSRLQWVVGLFYQRSRQTSIEELIDPLGDTLFNATFGMTVEDYFEWPYYGRDSYISYTAATDTQLAGFADLTYAITDRLKVTAGARYSKTKFSFNNFADGSQNAERAEARGKSSEKPFTPKLGVNFQADPNNLFYASWAKGFRPAGANPPVPVSVCEAGLERLGLSSAPASYASDKVRSIELGSKNRIGGKLSIAASVYDIRWSGIQSRLTVPVCAIAFTGNFGTARSRGFDLQATVTPFRGLTIDSAFGYTDAHYTETVQFVGTRTRTVVNKGNALGVPPWSASVGAQYNFTAAAHDFFLRGDFQYTGPLHRLTPNRDPGVATYDPTNLYTASRTFVGLRAGVQLGDVNAALFVDNLMDSHPRVGRTAAGDQDPLADGPALWGTYLYTRTTVRPRTMGLTLTYRR</sequence>
<keyword evidence="3 4" id="KW-0472">Membrane</keyword>
<comment type="similarity">
    <text evidence="3 4">Belongs to the TonB-dependent receptor family.</text>
</comment>
<keyword evidence="9" id="KW-1185">Reference proteome</keyword>
<evidence type="ECO:0000259" key="7">
    <source>
        <dbReference type="Pfam" id="PF07715"/>
    </source>
</evidence>
<keyword evidence="1" id="KW-0406">Ion transport</keyword>
<feature type="signal peptide" evidence="5">
    <location>
        <begin position="1"/>
        <end position="22"/>
    </location>
</feature>
<keyword evidence="5" id="KW-0732">Signal</keyword>
<keyword evidence="8" id="KW-0675">Receptor</keyword>
<reference evidence="8 9" key="1">
    <citation type="submission" date="2021-06" db="EMBL/GenBank/DDBJ databases">
        <title>Sphingomonas sp. XMGL2, whole genome shotgun sequencing project.</title>
        <authorList>
            <person name="Zhao G."/>
            <person name="Shen L."/>
        </authorList>
    </citation>
    <scope>NUCLEOTIDE SEQUENCE [LARGE SCALE GENOMIC DNA]</scope>
    <source>
        <strain evidence="8 9">XMGL2</strain>
    </source>
</reference>
<feature type="domain" description="TonB-dependent receptor-like beta-barrel" evidence="6">
    <location>
        <begin position="280"/>
        <end position="755"/>
    </location>
</feature>
<keyword evidence="3" id="KW-0998">Cell outer membrane</keyword>
<keyword evidence="3" id="KW-0812">Transmembrane</keyword>
<feature type="domain" description="TonB-dependent receptor plug" evidence="7">
    <location>
        <begin position="52"/>
        <end position="157"/>
    </location>
</feature>
<dbReference type="PANTHER" id="PTHR32552:SF81">
    <property type="entry name" value="TONB-DEPENDENT OUTER MEMBRANE RECEPTOR"/>
    <property type="match status" value="1"/>
</dbReference>
<keyword evidence="3" id="KW-0813">Transport</keyword>
<evidence type="ECO:0000256" key="2">
    <source>
        <dbReference type="ARBA" id="ARBA00023077"/>
    </source>
</evidence>
<evidence type="ECO:0000259" key="6">
    <source>
        <dbReference type="Pfam" id="PF00593"/>
    </source>
</evidence>
<gene>
    <name evidence="8" type="ORF">KOF26_08610</name>
</gene>
<evidence type="ECO:0000256" key="3">
    <source>
        <dbReference type="PROSITE-ProRule" id="PRU01360"/>
    </source>
</evidence>
<name>A0ABS6BHZ1_9SPHN</name>
<dbReference type="EMBL" id="JAHKRT010000004">
    <property type="protein sequence ID" value="MBU3077924.1"/>
    <property type="molecule type" value="Genomic_DNA"/>
</dbReference>
<evidence type="ECO:0000313" key="9">
    <source>
        <dbReference type="Proteomes" id="UP000776276"/>
    </source>
</evidence>
<dbReference type="InterPro" id="IPR039426">
    <property type="entry name" value="TonB-dep_rcpt-like"/>
</dbReference>
<comment type="caution">
    <text evidence="8">The sequence shown here is derived from an EMBL/GenBank/DDBJ whole genome shotgun (WGS) entry which is preliminary data.</text>
</comment>
<keyword evidence="3" id="KW-1134">Transmembrane beta strand</keyword>
<proteinExistence type="inferred from homology"/>
<organism evidence="8 9">
    <name type="scientific">Sphingomonas quercus</name>
    <dbReference type="NCBI Taxonomy" id="2842451"/>
    <lineage>
        <taxon>Bacteria</taxon>
        <taxon>Pseudomonadati</taxon>
        <taxon>Pseudomonadota</taxon>
        <taxon>Alphaproteobacteria</taxon>
        <taxon>Sphingomonadales</taxon>
        <taxon>Sphingomonadaceae</taxon>
        <taxon>Sphingomonas</taxon>
    </lineage>
</organism>
<dbReference type="RefSeq" id="WP_216323275.1">
    <property type="nucleotide sequence ID" value="NZ_JAHKRT010000004.1"/>
</dbReference>
<evidence type="ECO:0000256" key="5">
    <source>
        <dbReference type="SAM" id="SignalP"/>
    </source>
</evidence>
<dbReference type="Pfam" id="PF00593">
    <property type="entry name" value="TonB_dep_Rec_b-barrel"/>
    <property type="match status" value="1"/>
</dbReference>
<accession>A0ABS6BHZ1</accession>
<keyword evidence="2 4" id="KW-0798">TonB box</keyword>
<protein>
    <submittedName>
        <fullName evidence="8">TonB-dependent receptor</fullName>
    </submittedName>
</protein>
<feature type="chain" id="PRO_5046937563" evidence="5">
    <location>
        <begin position="23"/>
        <end position="803"/>
    </location>
</feature>
<dbReference type="InterPro" id="IPR012910">
    <property type="entry name" value="Plug_dom"/>
</dbReference>
<evidence type="ECO:0000256" key="4">
    <source>
        <dbReference type="RuleBase" id="RU003357"/>
    </source>
</evidence>
<evidence type="ECO:0000256" key="1">
    <source>
        <dbReference type="ARBA" id="ARBA00023065"/>
    </source>
</evidence>
<dbReference type="PANTHER" id="PTHR32552">
    <property type="entry name" value="FERRICHROME IRON RECEPTOR-RELATED"/>
    <property type="match status" value="1"/>
</dbReference>
<dbReference type="Proteomes" id="UP000776276">
    <property type="component" value="Unassembled WGS sequence"/>
</dbReference>
<dbReference type="PROSITE" id="PS52016">
    <property type="entry name" value="TONB_DEPENDENT_REC_3"/>
    <property type="match status" value="1"/>
</dbReference>
<evidence type="ECO:0000313" key="8">
    <source>
        <dbReference type="EMBL" id="MBU3077924.1"/>
    </source>
</evidence>
<dbReference type="InterPro" id="IPR000531">
    <property type="entry name" value="Beta-barrel_TonB"/>
</dbReference>
<dbReference type="Pfam" id="PF07715">
    <property type="entry name" value="Plug"/>
    <property type="match status" value="1"/>
</dbReference>